<dbReference type="EMBL" id="MKQR01000025">
    <property type="protein sequence ID" value="OLR91327.1"/>
    <property type="molecule type" value="Genomic_DNA"/>
</dbReference>
<dbReference type="Pfam" id="PF00350">
    <property type="entry name" value="Dynamin_N"/>
    <property type="match status" value="1"/>
</dbReference>
<dbReference type="InterPro" id="IPR051943">
    <property type="entry name" value="TRAFAC_Dynamin-like_GTPase"/>
</dbReference>
<name>A0A1Q9LH02_9PSEU</name>
<evidence type="ECO:0000259" key="1">
    <source>
        <dbReference type="Pfam" id="PF00350"/>
    </source>
</evidence>
<dbReference type="PANTHER" id="PTHR43681">
    <property type="entry name" value="TRANSMEMBRANE GTPASE FZO"/>
    <property type="match status" value="1"/>
</dbReference>
<dbReference type="PANTHER" id="PTHR43681:SF1">
    <property type="entry name" value="SARCALUMENIN"/>
    <property type="match status" value="1"/>
</dbReference>
<reference evidence="2 3" key="1">
    <citation type="submission" date="2016-10" db="EMBL/GenBank/DDBJ databases">
        <title>The Draft Genome Sequence of Actinokineospora bangkokensis 44EHWT reveals the biosynthetic pathway of antifungal compounds Thailandins with unusual extender unit butylmalonyl-CoA.</title>
        <authorList>
            <person name="Greule A."/>
            <person name="Intra B."/>
            <person name="Flemming S."/>
            <person name="Rommel M.G."/>
            <person name="Panbangred W."/>
            <person name="Bechthold A."/>
        </authorList>
    </citation>
    <scope>NUCLEOTIDE SEQUENCE [LARGE SCALE GENOMIC DNA]</scope>
    <source>
        <strain evidence="2 3">44EHW</strain>
    </source>
</reference>
<dbReference type="InterPro" id="IPR027417">
    <property type="entry name" value="P-loop_NTPase"/>
</dbReference>
<protein>
    <submittedName>
        <fullName evidence="2">GTP-binding protein</fullName>
    </submittedName>
</protein>
<accession>A0A1Q9LH02</accession>
<evidence type="ECO:0000313" key="3">
    <source>
        <dbReference type="Proteomes" id="UP000186040"/>
    </source>
</evidence>
<proteinExistence type="predicted"/>
<evidence type="ECO:0000313" key="2">
    <source>
        <dbReference type="EMBL" id="OLR91327.1"/>
    </source>
</evidence>
<dbReference type="AlphaFoldDB" id="A0A1Q9LH02"/>
<keyword evidence="3" id="KW-1185">Reference proteome</keyword>
<organism evidence="2 3">
    <name type="scientific">Actinokineospora bangkokensis</name>
    <dbReference type="NCBI Taxonomy" id="1193682"/>
    <lineage>
        <taxon>Bacteria</taxon>
        <taxon>Bacillati</taxon>
        <taxon>Actinomycetota</taxon>
        <taxon>Actinomycetes</taxon>
        <taxon>Pseudonocardiales</taxon>
        <taxon>Pseudonocardiaceae</taxon>
        <taxon>Actinokineospora</taxon>
    </lineage>
</organism>
<dbReference type="STRING" id="1193682.BJP25_27055"/>
<feature type="domain" description="Dynamin N-terminal" evidence="1">
    <location>
        <begin position="51"/>
        <end position="197"/>
    </location>
</feature>
<gene>
    <name evidence="2" type="ORF">BJP25_27055</name>
</gene>
<comment type="caution">
    <text evidence="2">The sequence shown here is derived from an EMBL/GenBank/DDBJ whole genome shotgun (WGS) entry which is preliminary data.</text>
</comment>
<dbReference type="Proteomes" id="UP000186040">
    <property type="component" value="Unassembled WGS sequence"/>
</dbReference>
<sequence length="609" mass="65073">MGYGTLFRVTVPPWLDLFDDTVRACAAGKRPDLVNRLLDRRAHLVDPGRRVAVVGCAGKGKSQLVNALLGTAVCAVGDDRTTAVPAVVRHAATPFATVVTDERPALGAAEEPLTPEAATARANHLAVVGADVRRAEVGLPRALLESGLVLVDSPALGAPGCPGTARAVAVLAEADAVLLVTDATAELSAPEVELLVQVSKLCPVVLVALTKIDIVPGWRRVAEADRRLLAEAGVRAPLLPVSSLLRLAAAETGDKRLNAESGFAELVDALRREVLADPTRAAALSAAATAGLALDQLIAPLRAEFDAGQPAADPAALAAWHAAGRRVEELARDAQRWQTLLADDVADLLADVDFDLRDRTRRILREVDDYFEVADPVKVWPEFEGWMTENLTATAEVHSGWLLERFEWTAARIAKQAVPEGVAIPSDLLREVSAEHVDGLRSPHIEKFSTPQKLFVGLRGSYSGLLMSGLATSLAGLPLINPFSVGAGVAFGARSVFEERGARLKRRQAIAKTTAQRHVDDFFLSYGKETKDAARVIHRALRDRFAAVAQQRRAEATESARAIKRDLDAAAARTGARAAEVRRGLEQLMALRRRAEVIRAGNPARALSA</sequence>
<dbReference type="Gene3D" id="3.40.50.300">
    <property type="entry name" value="P-loop containing nucleotide triphosphate hydrolases"/>
    <property type="match status" value="1"/>
</dbReference>
<dbReference type="SUPFAM" id="SSF52540">
    <property type="entry name" value="P-loop containing nucleoside triphosphate hydrolases"/>
    <property type="match status" value="1"/>
</dbReference>
<dbReference type="InterPro" id="IPR045063">
    <property type="entry name" value="Dynamin_N"/>
</dbReference>